<dbReference type="EMBL" id="CP060131">
    <property type="protein sequence ID" value="QNG53291.1"/>
    <property type="molecule type" value="Genomic_DNA"/>
</dbReference>
<keyword evidence="2" id="KW-1185">Reference proteome</keyword>
<dbReference type="AlphaFoldDB" id="A0A7G7MKI0"/>
<name>A0A7G7MKI0_9PSEU</name>
<accession>A0A7G7MKI0</accession>
<evidence type="ECO:0000313" key="2">
    <source>
        <dbReference type="Proteomes" id="UP000515728"/>
    </source>
</evidence>
<sequence length="53" mass="5541">MAVALTVLCLLALVATAWPAAGVVIAWSVGAAAIVVVVLRRVRSAREVARRSR</sequence>
<dbReference type="Proteomes" id="UP000515728">
    <property type="component" value="Chromosome"/>
</dbReference>
<dbReference type="KEGG" id="ppel:H6H00_04650"/>
<evidence type="ECO:0000313" key="1">
    <source>
        <dbReference type="EMBL" id="QNG53291.1"/>
    </source>
</evidence>
<proteinExistence type="predicted"/>
<organism evidence="1 2">
    <name type="scientific">Pseudonocardia petroleophila</name>
    <dbReference type="NCBI Taxonomy" id="37331"/>
    <lineage>
        <taxon>Bacteria</taxon>
        <taxon>Bacillati</taxon>
        <taxon>Actinomycetota</taxon>
        <taxon>Actinomycetes</taxon>
        <taxon>Pseudonocardiales</taxon>
        <taxon>Pseudonocardiaceae</taxon>
        <taxon>Pseudonocardia</taxon>
    </lineage>
</organism>
<gene>
    <name evidence="1" type="ORF">H6H00_04650</name>
</gene>
<dbReference type="RefSeq" id="WP_185720119.1">
    <property type="nucleotide sequence ID" value="NZ_BAAAWI010000002.1"/>
</dbReference>
<reference evidence="1 2" key="1">
    <citation type="submission" date="2020-08" db="EMBL/GenBank/DDBJ databases">
        <authorList>
            <person name="Mo P."/>
        </authorList>
    </citation>
    <scope>NUCLEOTIDE SEQUENCE [LARGE SCALE GENOMIC DNA]</scope>
    <source>
        <strain evidence="1 2">CGMCC 4.1532</strain>
    </source>
</reference>
<protein>
    <submittedName>
        <fullName evidence="1">Uncharacterized protein</fullName>
    </submittedName>
</protein>